<dbReference type="PROSITE" id="PS51257">
    <property type="entry name" value="PROKAR_LIPOPROTEIN"/>
    <property type="match status" value="1"/>
</dbReference>
<dbReference type="OrthoDB" id="7564551at2"/>
<dbReference type="RefSeq" id="WP_013268242.1">
    <property type="nucleotide sequence ID" value="NC_014375.1"/>
</dbReference>
<evidence type="ECO:0000256" key="1">
    <source>
        <dbReference type="SAM" id="SignalP"/>
    </source>
</evidence>
<accession>D9QMG9</accession>
<reference evidence="3" key="1">
    <citation type="journal article" date="2011" name="J. Bacteriol.">
        <title>Genome sequences of eight morphologically diverse alphaproteobacteria.</title>
        <authorList>
            <consortium name="US DOE Joint Genome Institute"/>
            <person name="Brown P.J."/>
            <person name="Kysela D.T."/>
            <person name="Buechlein A."/>
            <person name="Hemmerich C."/>
            <person name="Brun Y.V."/>
        </authorList>
    </citation>
    <scope>NUCLEOTIDE SEQUENCE [LARGE SCALE GENOMIC DNA]</scope>
    <source>
        <strain evidence="3">ATCC 15264 / DSM 4735 / LMG 14903 / NBRC 16000 / CB 81</strain>
    </source>
</reference>
<dbReference type="AlphaFoldDB" id="D9QMG9"/>
<dbReference type="STRING" id="633149.Bresu_0825"/>
<evidence type="ECO:0000313" key="3">
    <source>
        <dbReference type="Proteomes" id="UP000002696"/>
    </source>
</evidence>
<dbReference type="eggNOG" id="COG2885">
    <property type="taxonomic scope" value="Bacteria"/>
</dbReference>
<name>D9QMG9_BRESC</name>
<dbReference type="KEGG" id="bsb:Bresu_0825"/>
<gene>
    <name evidence="2" type="ordered locus">Bresu_0825</name>
</gene>
<keyword evidence="3" id="KW-1185">Reference proteome</keyword>
<dbReference type="EMBL" id="CP002102">
    <property type="protein sequence ID" value="ADL00139.1"/>
    <property type="molecule type" value="Genomic_DNA"/>
</dbReference>
<evidence type="ECO:0008006" key="4">
    <source>
        <dbReference type="Google" id="ProtNLM"/>
    </source>
</evidence>
<dbReference type="InParanoid" id="D9QMG9"/>
<proteinExistence type="predicted"/>
<sequence length="215" mass="21843">MPVRHPNRLPIVAAVAAGLLATACSQGGDEETAAGASGDQTAQAPVGAPVAVSAAADGTSTLWAGGRSVPLDIQVAHPNGVVLQLTSVQSRAAETAVGIRVLNGRDREVHLNRFNSRNGYIIMDTGERIYLSPPAGNTDLALPAGQTLEGELVFLGRLPQGRSAILILNENATTDNEHSTSPGFRINLPLDQLASGAAAPATAAPAAVQPAGPAQ</sequence>
<protein>
    <recommendedName>
        <fullName evidence="4">DUF4352 domain-containing protein</fullName>
    </recommendedName>
</protein>
<dbReference type="Proteomes" id="UP000002696">
    <property type="component" value="Chromosome"/>
</dbReference>
<feature type="signal peptide" evidence="1">
    <location>
        <begin position="1"/>
        <end position="27"/>
    </location>
</feature>
<feature type="chain" id="PRO_5003126803" description="DUF4352 domain-containing protein" evidence="1">
    <location>
        <begin position="28"/>
        <end position="215"/>
    </location>
</feature>
<evidence type="ECO:0000313" key="2">
    <source>
        <dbReference type="EMBL" id="ADL00139.1"/>
    </source>
</evidence>
<keyword evidence="1" id="KW-0732">Signal</keyword>
<organism evidence="2 3">
    <name type="scientific">Brevundimonas subvibrioides (strain ATCC 15264 / DSM 4735 / LMG 14903 / NBRC 16000 / CB 81)</name>
    <name type="common">Caulobacter subvibrioides</name>
    <dbReference type="NCBI Taxonomy" id="633149"/>
    <lineage>
        <taxon>Bacteria</taxon>
        <taxon>Pseudomonadati</taxon>
        <taxon>Pseudomonadota</taxon>
        <taxon>Alphaproteobacteria</taxon>
        <taxon>Caulobacterales</taxon>
        <taxon>Caulobacteraceae</taxon>
        <taxon>Brevundimonas</taxon>
    </lineage>
</organism>
<dbReference type="HOGENOM" id="CLU_1281150_0_0_5"/>
<dbReference type="BioCyc" id="BSUB633149:G1GM8-825-MONOMER"/>